<dbReference type="HOGENOM" id="CLU_2069089_0_0_11"/>
<keyword evidence="3" id="KW-1185">Reference proteome</keyword>
<dbReference type="AlphaFoldDB" id="B6GE85"/>
<proteinExistence type="predicted"/>
<sequence>MRNVNGPRHSASLLASNLLWELSYTPVRTTGVKHMARRRARDAVRDIRRARRMRDATCDIRRVRHVRTVAYMSGARASNLRAHVPVHTSNNGPATERRLFGHEKAAGTTADRPAYTLR</sequence>
<feature type="region of interest" description="Disordered" evidence="1">
    <location>
        <begin position="83"/>
        <end position="118"/>
    </location>
</feature>
<evidence type="ECO:0000256" key="1">
    <source>
        <dbReference type="SAM" id="MobiDB-lite"/>
    </source>
</evidence>
<organism evidence="2 3">
    <name type="scientific">Collinsella stercoris DSM 13279</name>
    <dbReference type="NCBI Taxonomy" id="445975"/>
    <lineage>
        <taxon>Bacteria</taxon>
        <taxon>Bacillati</taxon>
        <taxon>Actinomycetota</taxon>
        <taxon>Coriobacteriia</taxon>
        <taxon>Coriobacteriales</taxon>
        <taxon>Coriobacteriaceae</taxon>
        <taxon>Collinsella</taxon>
    </lineage>
</organism>
<reference evidence="2 3" key="2">
    <citation type="submission" date="2008-10" db="EMBL/GenBank/DDBJ databases">
        <authorList>
            <person name="Fulton L."/>
            <person name="Clifton S."/>
            <person name="Fulton B."/>
            <person name="Xu J."/>
            <person name="Minx P."/>
            <person name="Pepin K.H."/>
            <person name="Johnson M."/>
            <person name="Thiruvilangam P."/>
            <person name="Bhonagiri V."/>
            <person name="Nash W.E."/>
            <person name="Mardis E.R."/>
            <person name="Wilson R.K."/>
        </authorList>
    </citation>
    <scope>NUCLEOTIDE SEQUENCE [LARGE SCALE GENOMIC DNA]</scope>
    <source>
        <strain evidence="2 3">DSM 13279</strain>
    </source>
</reference>
<evidence type="ECO:0000313" key="3">
    <source>
        <dbReference type="Proteomes" id="UP000003560"/>
    </source>
</evidence>
<name>B6GE85_9ACTN</name>
<evidence type="ECO:0000313" key="2">
    <source>
        <dbReference type="EMBL" id="EEA89407.1"/>
    </source>
</evidence>
<comment type="caution">
    <text evidence="2">The sequence shown here is derived from an EMBL/GenBank/DDBJ whole genome shotgun (WGS) entry which is preliminary data.</text>
</comment>
<gene>
    <name evidence="2" type="ORF">COLSTE_02421</name>
</gene>
<dbReference type="Proteomes" id="UP000003560">
    <property type="component" value="Unassembled WGS sequence"/>
</dbReference>
<protein>
    <submittedName>
        <fullName evidence="2">Uncharacterized protein</fullName>
    </submittedName>
</protein>
<reference evidence="2 3" key="1">
    <citation type="submission" date="2008-10" db="EMBL/GenBank/DDBJ databases">
        <title>Draft genome sequence of Collinsella stercoris (DSM 13279).</title>
        <authorList>
            <person name="Sudarsanam P."/>
            <person name="Ley R."/>
            <person name="Guruge J."/>
            <person name="Turnbaugh P.J."/>
            <person name="Mahowald M."/>
            <person name="Liep D."/>
            <person name="Gordon J."/>
        </authorList>
    </citation>
    <scope>NUCLEOTIDE SEQUENCE [LARGE SCALE GENOMIC DNA]</scope>
    <source>
        <strain evidence="2 3">DSM 13279</strain>
    </source>
</reference>
<accession>B6GE85</accession>
<feature type="compositionally biased region" description="Basic and acidic residues" evidence="1">
    <location>
        <begin position="95"/>
        <end position="105"/>
    </location>
</feature>
<dbReference type="EMBL" id="ABXJ01000144">
    <property type="protein sequence ID" value="EEA89407.1"/>
    <property type="molecule type" value="Genomic_DNA"/>
</dbReference>